<dbReference type="Proteomes" id="UP001431209">
    <property type="component" value="Unassembled WGS sequence"/>
</dbReference>
<sequence>MVTKPQNKFNSAVARHFILIERYNETAANESIKKLREVIEKLNVSRIKIEESNLKDRKRKEDDEWINQVWNWMCNGTLTQSSYPFNTHFNQHSTNNQEQLLQWFQNMEQQ</sequence>
<dbReference type="EMBL" id="JAOPGA020001514">
    <property type="protein sequence ID" value="KAL0489098.1"/>
    <property type="molecule type" value="Genomic_DNA"/>
</dbReference>
<gene>
    <name evidence="1" type="ORF">AKO1_009020</name>
</gene>
<keyword evidence="1" id="KW-0689">Ribosomal protein</keyword>
<evidence type="ECO:0000313" key="1">
    <source>
        <dbReference type="EMBL" id="KAL0489098.1"/>
    </source>
</evidence>
<evidence type="ECO:0000313" key="2">
    <source>
        <dbReference type="Proteomes" id="UP001431209"/>
    </source>
</evidence>
<name>A0AAW2ZJE8_9EUKA</name>
<dbReference type="GO" id="GO:0005840">
    <property type="term" value="C:ribosome"/>
    <property type="evidence" value="ECO:0007669"/>
    <property type="project" value="UniProtKB-KW"/>
</dbReference>
<dbReference type="AlphaFoldDB" id="A0AAW2ZJE8"/>
<keyword evidence="1" id="KW-0687">Ribonucleoprotein</keyword>
<protein>
    <submittedName>
        <fullName evidence="1">Ribosomal protein mS3</fullName>
    </submittedName>
</protein>
<organism evidence="1 2">
    <name type="scientific">Acrasis kona</name>
    <dbReference type="NCBI Taxonomy" id="1008807"/>
    <lineage>
        <taxon>Eukaryota</taxon>
        <taxon>Discoba</taxon>
        <taxon>Heterolobosea</taxon>
        <taxon>Tetramitia</taxon>
        <taxon>Eutetramitia</taxon>
        <taxon>Acrasidae</taxon>
        <taxon>Acrasis</taxon>
    </lineage>
</organism>
<reference evidence="1 2" key="1">
    <citation type="submission" date="2024-03" db="EMBL/GenBank/DDBJ databases">
        <title>The Acrasis kona genome and developmental transcriptomes reveal deep origins of eukaryotic multicellular pathways.</title>
        <authorList>
            <person name="Sheikh S."/>
            <person name="Fu C.-J."/>
            <person name="Brown M.W."/>
            <person name="Baldauf S.L."/>
        </authorList>
    </citation>
    <scope>NUCLEOTIDE SEQUENCE [LARGE SCALE GENOMIC DNA]</scope>
    <source>
        <strain evidence="1 2">ATCC MYA-3509</strain>
    </source>
</reference>
<keyword evidence="2" id="KW-1185">Reference proteome</keyword>
<accession>A0AAW2ZJE8</accession>
<comment type="caution">
    <text evidence="1">The sequence shown here is derived from an EMBL/GenBank/DDBJ whole genome shotgun (WGS) entry which is preliminary data.</text>
</comment>
<proteinExistence type="predicted"/>